<name>A0A9Q0LSW4_ANAIG</name>
<keyword evidence="5 6" id="KW-0472">Membrane</keyword>
<dbReference type="PANTHER" id="PTHR13144">
    <property type="entry name" value="TEX261 PROTEIN"/>
    <property type="match status" value="1"/>
</dbReference>
<accession>A0A9Q0LSW4</accession>
<evidence type="ECO:0000256" key="2">
    <source>
        <dbReference type="ARBA" id="ARBA00008096"/>
    </source>
</evidence>
<evidence type="ECO:0000256" key="3">
    <source>
        <dbReference type="ARBA" id="ARBA00022692"/>
    </source>
</evidence>
<protein>
    <submittedName>
        <fullName evidence="7">Tex261 protein</fullName>
    </submittedName>
</protein>
<comment type="subcellular location">
    <subcellularLocation>
        <location evidence="1">Membrane</location>
        <topology evidence="1">Multi-pass membrane protein</topology>
    </subcellularLocation>
</comment>
<keyword evidence="8" id="KW-1185">Reference proteome</keyword>
<comment type="caution">
    <text evidence="7">The sequence shown here is derived from an EMBL/GenBank/DDBJ whole genome shotgun (WGS) entry which is preliminary data.</text>
</comment>
<evidence type="ECO:0000256" key="6">
    <source>
        <dbReference type="SAM" id="Phobius"/>
    </source>
</evidence>
<dbReference type="PANTHER" id="PTHR13144:SF0">
    <property type="entry name" value="PROTEIN TEX261"/>
    <property type="match status" value="1"/>
</dbReference>
<evidence type="ECO:0000313" key="7">
    <source>
        <dbReference type="EMBL" id="KAJ5079281.1"/>
    </source>
</evidence>
<proteinExistence type="inferred from homology"/>
<keyword evidence="3 6" id="KW-0812">Transmembrane</keyword>
<keyword evidence="4 6" id="KW-1133">Transmembrane helix</keyword>
<feature type="transmembrane region" description="Helical" evidence="6">
    <location>
        <begin position="42"/>
        <end position="60"/>
    </location>
</feature>
<dbReference type="OrthoDB" id="28257at2759"/>
<gene>
    <name evidence="7" type="ORF">M0811_04302</name>
</gene>
<evidence type="ECO:0000313" key="8">
    <source>
        <dbReference type="Proteomes" id="UP001149090"/>
    </source>
</evidence>
<evidence type="ECO:0000256" key="5">
    <source>
        <dbReference type="ARBA" id="ARBA00023136"/>
    </source>
</evidence>
<dbReference type="GO" id="GO:0000139">
    <property type="term" value="C:Golgi membrane"/>
    <property type="evidence" value="ECO:0007669"/>
    <property type="project" value="TreeGrafter"/>
</dbReference>
<feature type="transmembrane region" description="Helical" evidence="6">
    <location>
        <begin position="120"/>
        <end position="143"/>
    </location>
</feature>
<dbReference type="GO" id="GO:0030134">
    <property type="term" value="C:COPII-coated ER to Golgi transport vesicle"/>
    <property type="evidence" value="ECO:0007669"/>
    <property type="project" value="TreeGrafter"/>
</dbReference>
<feature type="transmembrane region" description="Helical" evidence="6">
    <location>
        <begin position="6"/>
        <end position="30"/>
    </location>
</feature>
<evidence type="ECO:0000256" key="4">
    <source>
        <dbReference type="ARBA" id="ARBA00022989"/>
    </source>
</evidence>
<feature type="transmembrane region" description="Helical" evidence="6">
    <location>
        <begin position="66"/>
        <end position="83"/>
    </location>
</feature>
<dbReference type="Proteomes" id="UP001149090">
    <property type="component" value="Unassembled WGS sequence"/>
</dbReference>
<dbReference type="GO" id="GO:0006888">
    <property type="term" value="P:endoplasmic reticulum to Golgi vesicle-mediated transport"/>
    <property type="evidence" value="ECO:0007669"/>
    <property type="project" value="InterPro"/>
</dbReference>
<dbReference type="InterPro" id="IPR007277">
    <property type="entry name" value="Svp26/Tex261"/>
</dbReference>
<reference evidence="7" key="1">
    <citation type="submission" date="2022-10" db="EMBL/GenBank/DDBJ databases">
        <title>Novel sulphate-reducing endosymbionts in the free-living metamonad Anaeramoeba.</title>
        <authorList>
            <person name="Jerlstrom-Hultqvist J."/>
            <person name="Cepicka I."/>
            <person name="Gallot-Lavallee L."/>
            <person name="Salas-Leiva D."/>
            <person name="Curtis B.A."/>
            <person name="Zahonova K."/>
            <person name="Pipaliya S."/>
            <person name="Dacks J."/>
            <person name="Roger A.J."/>
        </authorList>
    </citation>
    <scope>NUCLEOTIDE SEQUENCE</scope>
    <source>
        <strain evidence="7">BMAN</strain>
    </source>
</reference>
<dbReference type="AlphaFoldDB" id="A0A9Q0LSW4"/>
<dbReference type="EMBL" id="JAPDFW010000033">
    <property type="protein sequence ID" value="KAJ5079281.1"/>
    <property type="molecule type" value="Genomic_DNA"/>
</dbReference>
<dbReference type="Pfam" id="PF04148">
    <property type="entry name" value="Erv26"/>
    <property type="match status" value="1"/>
</dbReference>
<comment type="similarity">
    <text evidence="2">Belongs to the SVP26 family.</text>
</comment>
<sequence>MILFLIGLIGMLILFLFFALGIGTATYYLAEIADEEPSKFSLWVKISHYISIGFLLGLGIFDKFPILSTGFTIISHLVTYSFLSKFPFFSFKSWNFTTSIVMVIINHIIWFFYFLNNENFFWFIFAFFTICIWIVPFLLLITLNPNEPVIPSRNQDLDLDKNESVEVSTPQLSRSEAKGLRRRFVNSPIKFDDSKSKKMQFLTIVAQSNPGNLVFLIYNLICEIREYLKKPLLPTRKVDY</sequence>
<dbReference type="OMA" id="ICEIREY"/>
<evidence type="ECO:0000256" key="1">
    <source>
        <dbReference type="ARBA" id="ARBA00004141"/>
    </source>
</evidence>
<feature type="transmembrane region" description="Helical" evidence="6">
    <location>
        <begin position="95"/>
        <end position="114"/>
    </location>
</feature>
<dbReference type="GO" id="GO:0097020">
    <property type="term" value="F:COPII receptor activity"/>
    <property type="evidence" value="ECO:0007669"/>
    <property type="project" value="InterPro"/>
</dbReference>
<dbReference type="GO" id="GO:0005789">
    <property type="term" value="C:endoplasmic reticulum membrane"/>
    <property type="evidence" value="ECO:0007669"/>
    <property type="project" value="TreeGrafter"/>
</dbReference>
<organism evidence="7 8">
    <name type="scientific">Anaeramoeba ignava</name>
    <name type="common">Anaerobic marine amoeba</name>
    <dbReference type="NCBI Taxonomy" id="1746090"/>
    <lineage>
        <taxon>Eukaryota</taxon>
        <taxon>Metamonada</taxon>
        <taxon>Anaeramoebidae</taxon>
        <taxon>Anaeramoeba</taxon>
    </lineage>
</organism>